<dbReference type="PANTHER" id="PTHR34183">
    <property type="entry name" value="ENDOLYTIC PEPTIDOGLYCAN TRANSGLYCOSYLASE RLPA"/>
    <property type="match status" value="1"/>
</dbReference>
<dbReference type="Pfam" id="PF05036">
    <property type="entry name" value="SPOR"/>
    <property type="match status" value="1"/>
</dbReference>
<dbReference type="EMBL" id="QAON01000003">
    <property type="protein sequence ID" value="PTQ90394.1"/>
    <property type="molecule type" value="Genomic_DNA"/>
</dbReference>
<dbReference type="Proteomes" id="UP000244223">
    <property type="component" value="Unassembled WGS sequence"/>
</dbReference>
<comment type="similarity">
    <text evidence="4 5">Belongs to the RlpA family.</text>
</comment>
<evidence type="ECO:0000256" key="3">
    <source>
        <dbReference type="ARBA" id="ARBA00023316"/>
    </source>
</evidence>
<dbReference type="GO" id="GO:0005886">
    <property type="term" value="C:plasma membrane"/>
    <property type="evidence" value="ECO:0007669"/>
    <property type="project" value="UniProtKB-SubCell"/>
</dbReference>
<organism evidence="8 9">
    <name type="scientific">Agitococcus lubricus</name>
    <dbReference type="NCBI Taxonomy" id="1077255"/>
    <lineage>
        <taxon>Bacteria</taxon>
        <taxon>Pseudomonadati</taxon>
        <taxon>Pseudomonadota</taxon>
        <taxon>Gammaproteobacteria</taxon>
        <taxon>Moraxellales</taxon>
        <taxon>Moraxellaceae</taxon>
        <taxon>Agitococcus</taxon>
    </lineage>
</organism>
<dbReference type="PROSITE" id="PS51257">
    <property type="entry name" value="PROKAR_LIPOPROTEIN"/>
    <property type="match status" value="1"/>
</dbReference>
<dbReference type="InterPro" id="IPR036680">
    <property type="entry name" value="SPOR-like_sf"/>
</dbReference>
<dbReference type="GO" id="GO:0000270">
    <property type="term" value="P:peptidoglycan metabolic process"/>
    <property type="evidence" value="ECO:0007669"/>
    <property type="project" value="UniProtKB-UniRule"/>
</dbReference>
<accession>A0A2T5J1S7</accession>
<dbReference type="SUPFAM" id="SSF50685">
    <property type="entry name" value="Barwin-like endoglucanases"/>
    <property type="match status" value="1"/>
</dbReference>
<dbReference type="InterPro" id="IPR034718">
    <property type="entry name" value="RlpA"/>
</dbReference>
<dbReference type="NCBIfam" id="TIGR00413">
    <property type="entry name" value="rlpA"/>
    <property type="match status" value="1"/>
</dbReference>
<dbReference type="FunFam" id="2.40.40.10:FF:000003">
    <property type="entry name" value="Endolytic peptidoglycan transglycosylase RlpA"/>
    <property type="match status" value="1"/>
</dbReference>
<evidence type="ECO:0000259" key="7">
    <source>
        <dbReference type="PROSITE" id="PS51724"/>
    </source>
</evidence>
<evidence type="ECO:0000256" key="6">
    <source>
        <dbReference type="SAM" id="SignalP"/>
    </source>
</evidence>
<keyword evidence="2 4" id="KW-0456">Lyase</keyword>
<feature type="chain" id="PRO_5015790004" description="Endolytic peptidoglycan transglycosylase RlpA" evidence="6">
    <location>
        <begin position="31"/>
        <end position="300"/>
    </location>
</feature>
<keyword evidence="4" id="KW-0472">Membrane</keyword>
<evidence type="ECO:0000313" key="9">
    <source>
        <dbReference type="Proteomes" id="UP000244223"/>
    </source>
</evidence>
<dbReference type="AlphaFoldDB" id="A0A2T5J1S7"/>
<comment type="caution">
    <text evidence="8">The sequence shown here is derived from an EMBL/GenBank/DDBJ whole genome shotgun (WGS) entry which is preliminary data.</text>
</comment>
<evidence type="ECO:0000256" key="4">
    <source>
        <dbReference type="HAMAP-Rule" id="MF_02071"/>
    </source>
</evidence>
<dbReference type="GO" id="GO:0009279">
    <property type="term" value="C:cell outer membrane"/>
    <property type="evidence" value="ECO:0007669"/>
    <property type="project" value="TreeGrafter"/>
</dbReference>
<evidence type="ECO:0000313" key="8">
    <source>
        <dbReference type="EMBL" id="PTQ90394.1"/>
    </source>
</evidence>
<gene>
    <name evidence="4" type="primary">rlpA</name>
    <name evidence="8" type="ORF">C8N29_103147</name>
</gene>
<dbReference type="InterPro" id="IPR036908">
    <property type="entry name" value="RlpA-like_sf"/>
</dbReference>
<keyword evidence="9" id="KW-1185">Reference proteome</keyword>
<comment type="subcellular location">
    <subcellularLocation>
        <location evidence="4">Cell membrane</location>
        <topology evidence="4">Lipid-anchor</topology>
    </subcellularLocation>
</comment>
<dbReference type="GO" id="GO:0008932">
    <property type="term" value="F:lytic endotransglycosylase activity"/>
    <property type="evidence" value="ECO:0007669"/>
    <property type="project" value="UniProtKB-UniRule"/>
</dbReference>
<dbReference type="SUPFAM" id="SSF110997">
    <property type="entry name" value="Sporulation related repeat"/>
    <property type="match status" value="1"/>
</dbReference>
<name>A0A2T5J1S7_9GAMM</name>
<dbReference type="PROSITE" id="PS51724">
    <property type="entry name" value="SPOR"/>
    <property type="match status" value="1"/>
</dbReference>
<reference evidence="8 9" key="1">
    <citation type="submission" date="2018-04" db="EMBL/GenBank/DDBJ databases">
        <title>Genomic Encyclopedia of Archaeal and Bacterial Type Strains, Phase II (KMG-II): from individual species to whole genera.</title>
        <authorList>
            <person name="Goeker M."/>
        </authorList>
    </citation>
    <scope>NUCLEOTIDE SEQUENCE [LARGE SCALE GENOMIC DNA]</scope>
    <source>
        <strain evidence="8 9">DSM 5822</strain>
    </source>
</reference>
<dbReference type="Pfam" id="PF03330">
    <property type="entry name" value="DPBB_1"/>
    <property type="match status" value="1"/>
</dbReference>
<keyword evidence="4 8" id="KW-0449">Lipoprotein</keyword>
<evidence type="ECO:0000256" key="1">
    <source>
        <dbReference type="ARBA" id="ARBA00022729"/>
    </source>
</evidence>
<comment type="function">
    <text evidence="4">Lytic transglycosylase with a strong preference for naked glycan strands that lack stem peptides.</text>
</comment>
<keyword evidence="4" id="KW-0564">Palmitate</keyword>
<dbReference type="GO" id="GO:0071555">
    <property type="term" value="P:cell wall organization"/>
    <property type="evidence" value="ECO:0007669"/>
    <property type="project" value="UniProtKB-KW"/>
</dbReference>
<feature type="domain" description="SPOR" evidence="7">
    <location>
        <begin position="221"/>
        <end position="300"/>
    </location>
</feature>
<evidence type="ECO:0000256" key="5">
    <source>
        <dbReference type="RuleBase" id="RU003495"/>
    </source>
</evidence>
<dbReference type="HAMAP" id="MF_02071">
    <property type="entry name" value="RlpA"/>
    <property type="match status" value="1"/>
</dbReference>
<feature type="signal peptide" evidence="6">
    <location>
        <begin position="1"/>
        <end position="30"/>
    </location>
</feature>
<dbReference type="InterPro" id="IPR007730">
    <property type="entry name" value="SPOR-like_dom"/>
</dbReference>
<dbReference type="Gene3D" id="3.30.70.1070">
    <property type="entry name" value="Sporulation related repeat"/>
    <property type="match status" value="1"/>
</dbReference>
<dbReference type="InterPro" id="IPR009009">
    <property type="entry name" value="RlpA-like_DPBB"/>
</dbReference>
<dbReference type="PANTHER" id="PTHR34183:SF1">
    <property type="entry name" value="ENDOLYTIC PEPTIDOGLYCAN TRANSGLYCOSYLASE RLPA"/>
    <property type="match status" value="1"/>
</dbReference>
<sequence>MTSNKLNVRTRTSAFLSVLLAACISHTAMASNTAVETESLLSSTPAIDNHFSERPTVDSAPDNPLTAEQLAQIPDAVPMDEPLSKYGNVSPYRVLGESYTVMAKAKRFKQVGLASWYGKKFHGQRTSSGERFDMYKMTAAHKNLPIPCYVRVTNQENGKSVVLKVNDRGPFHGSRVMDVSWAAAAKLDMLDKGTAKISIEVIDTSDKNRAIATVDNNATSATTNEQFFVQVGAFGTVDNALSLQSKLSSIVPLPIEISDVTQPKRIHKVQIGPFADAESAEKARSYLLQVAAVNPIIIRR</sequence>
<proteinExistence type="inferred from homology"/>
<keyword evidence="4" id="KW-1003">Cell membrane</keyword>
<dbReference type="EC" id="4.2.2.-" evidence="4"/>
<evidence type="ECO:0000256" key="2">
    <source>
        <dbReference type="ARBA" id="ARBA00023239"/>
    </source>
</evidence>
<dbReference type="GO" id="GO:0042834">
    <property type="term" value="F:peptidoglycan binding"/>
    <property type="evidence" value="ECO:0007669"/>
    <property type="project" value="InterPro"/>
</dbReference>
<dbReference type="CDD" id="cd22268">
    <property type="entry name" value="DPBB_RlpA-like"/>
    <property type="match status" value="1"/>
</dbReference>
<dbReference type="Gene3D" id="2.40.40.10">
    <property type="entry name" value="RlpA-like domain"/>
    <property type="match status" value="1"/>
</dbReference>
<keyword evidence="1 6" id="KW-0732">Signal</keyword>
<protein>
    <recommendedName>
        <fullName evidence="4">Endolytic peptidoglycan transglycosylase RlpA</fullName>
        <ecNumber evidence="4">4.2.2.-</ecNumber>
    </recommendedName>
</protein>
<keyword evidence="3 4" id="KW-0961">Cell wall biogenesis/degradation</keyword>
<dbReference type="InterPro" id="IPR012997">
    <property type="entry name" value="RplA"/>
</dbReference>